<sequence length="981" mass="107045">MKNLYSKSAKVLALVTFMCFTGLQVNAQENLNTYWRGTVSTDATDVQNWDPQTWIEGRHVNVGHVGTYADPANPNFPVITGNENITILNLAIGEPFHFIEEDEDGEPTGVEDGPHDGGKLTLSLDDGFVFYQDGGGHTEAGGTLIISSGEFNHRRNYMLNKSNEATLIVNGTGRAFFRDHLGMGNETTIGGKVYIQDDGEVEVRDANKLIRFTPPHSLMTITDNGRLILAGNSLGYGSQVDAGSITGGDDFFIHYYYEPVANKTYFVAKPESTVLAYFTDRLPERAESLVAGEAGPEIAVEMSDFVATATNFEWKYGTTSGGPYDNVLGSSSESSVVTPVFSGSGTFYLVCEVTTPSGTIVSNELLFIVGSDKLSFSPDLTQYIRGSQTGIPITVSSSAGEITSGEWKWSQTPGMGHQSFDPAQTSVEFAPDFESVGEYFILFEGVVDGVTEVSQEIRIVKQAWNAGALNITWTGAIDEDYHKMANWSPLAYPHRNNVIVPVDVPHWPVFSHGVDTIFGGSAIHYREPVMDGETVVEEAIWAKLIVRGSETDSLKWRGNTWGLRGELLIESGVFVKDQDLLRMDANSSRLTVTGNGVAIFNQWGSFDNNTLNMGESDNPTRGGQVTVSGNGKIYFHPAQIHRLTTNPDAEYSRFHLSDNAQMMFQGEYLTGVANYIAYNRIIIPEEHEFINLYDQITDYTYLMARNLNDFAIEQTGMFIMPILTDSEVLTLVNTDGLSEFTWKHSHSPFGPWEPFAPAVAGDAVTVQFENIGEYYVVAEAGDGTLSSNTLMFRIIDFAVEIDEDGGAYTLSVELPEGMTGLGWQYKLVESSEYEVFGQAGTEVTYLVDPFDFMVSDGVFHVTYLGVMTDDAGQDVQLLAVPVTVTIADGDLVSVVLGQHSTSLGKVKSLNLGVYPNPNNGTFTLNAGADSYLVEVIDMNGVVVVSRKVSGDGQSITINQKGIFMVKVTSANGVGVSRVIVK</sequence>
<keyword evidence="4" id="KW-1185">Reference proteome</keyword>
<dbReference type="Pfam" id="PF18962">
    <property type="entry name" value="Por_Secre_tail"/>
    <property type="match status" value="1"/>
</dbReference>
<accession>A0A1T5EVL6</accession>
<organism evidence="3 4">
    <name type="scientific">Alkalitalea saponilacus</name>
    <dbReference type="NCBI Taxonomy" id="889453"/>
    <lineage>
        <taxon>Bacteria</taxon>
        <taxon>Pseudomonadati</taxon>
        <taxon>Bacteroidota</taxon>
        <taxon>Bacteroidia</taxon>
        <taxon>Marinilabiliales</taxon>
        <taxon>Marinilabiliaceae</taxon>
        <taxon>Alkalitalea</taxon>
    </lineage>
</organism>
<dbReference type="EMBL" id="FUYV01000006">
    <property type="protein sequence ID" value="SKB87760.1"/>
    <property type="molecule type" value="Genomic_DNA"/>
</dbReference>
<reference evidence="3 4" key="1">
    <citation type="submission" date="2017-02" db="EMBL/GenBank/DDBJ databases">
        <authorList>
            <person name="Peterson S.W."/>
        </authorList>
    </citation>
    <scope>NUCLEOTIDE SEQUENCE [LARGE SCALE GENOMIC DNA]</scope>
    <source>
        <strain evidence="3 4">DSM 24412</strain>
    </source>
</reference>
<feature type="signal peptide" evidence="1">
    <location>
        <begin position="1"/>
        <end position="27"/>
    </location>
</feature>
<protein>
    <submittedName>
        <fullName evidence="3">Por secretion system C-terminal sorting domain-containing protein</fullName>
    </submittedName>
</protein>
<name>A0A1T5EVL6_9BACT</name>
<dbReference type="OrthoDB" id="1109156at2"/>
<dbReference type="STRING" id="889453.SAMN03080601_01403"/>
<feature type="domain" description="Secretion system C-terminal sorting" evidence="2">
    <location>
        <begin position="913"/>
        <end position="980"/>
    </location>
</feature>
<dbReference type="InterPro" id="IPR026444">
    <property type="entry name" value="Secre_tail"/>
</dbReference>
<feature type="chain" id="PRO_5013341286" evidence="1">
    <location>
        <begin position="28"/>
        <end position="981"/>
    </location>
</feature>
<gene>
    <name evidence="3" type="ORF">SAMN03080601_01403</name>
</gene>
<evidence type="ECO:0000259" key="2">
    <source>
        <dbReference type="Pfam" id="PF18962"/>
    </source>
</evidence>
<dbReference type="RefSeq" id="WP_079557177.1">
    <property type="nucleotide sequence ID" value="NZ_CP021904.1"/>
</dbReference>
<dbReference type="AlphaFoldDB" id="A0A1T5EVL6"/>
<dbReference type="NCBIfam" id="TIGR04183">
    <property type="entry name" value="Por_Secre_tail"/>
    <property type="match status" value="1"/>
</dbReference>
<evidence type="ECO:0000256" key="1">
    <source>
        <dbReference type="SAM" id="SignalP"/>
    </source>
</evidence>
<evidence type="ECO:0000313" key="3">
    <source>
        <dbReference type="EMBL" id="SKB87760.1"/>
    </source>
</evidence>
<proteinExistence type="predicted"/>
<keyword evidence="1" id="KW-0732">Signal</keyword>
<dbReference type="Proteomes" id="UP000191055">
    <property type="component" value="Unassembled WGS sequence"/>
</dbReference>
<dbReference type="KEGG" id="asx:CDL62_02095"/>
<evidence type="ECO:0000313" key="4">
    <source>
        <dbReference type="Proteomes" id="UP000191055"/>
    </source>
</evidence>